<evidence type="ECO:0000313" key="1">
    <source>
        <dbReference type="EMBL" id="CAH2000649.1"/>
    </source>
</evidence>
<organism evidence="1 2">
    <name type="scientific">Acanthoscelides obtectus</name>
    <name type="common">Bean weevil</name>
    <name type="synonym">Bruchus obtectus</name>
    <dbReference type="NCBI Taxonomy" id="200917"/>
    <lineage>
        <taxon>Eukaryota</taxon>
        <taxon>Metazoa</taxon>
        <taxon>Ecdysozoa</taxon>
        <taxon>Arthropoda</taxon>
        <taxon>Hexapoda</taxon>
        <taxon>Insecta</taxon>
        <taxon>Pterygota</taxon>
        <taxon>Neoptera</taxon>
        <taxon>Endopterygota</taxon>
        <taxon>Coleoptera</taxon>
        <taxon>Polyphaga</taxon>
        <taxon>Cucujiformia</taxon>
        <taxon>Chrysomeloidea</taxon>
        <taxon>Chrysomelidae</taxon>
        <taxon>Bruchinae</taxon>
        <taxon>Bruchini</taxon>
        <taxon>Acanthoscelides</taxon>
    </lineage>
</organism>
<dbReference type="EMBL" id="CAKOFQ010007415">
    <property type="protein sequence ID" value="CAH2000649.1"/>
    <property type="molecule type" value="Genomic_DNA"/>
</dbReference>
<accession>A0A9P0LKX4</accession>
<sequence length="38" mass="4563">MQQYEMLRIVIHKSRCYRISVGDRYILFLDSIQGSQNT</sequence>
<proteinExistence type="predicted"/>
<dbReference type="Proteomes" id="UP001152888">
    <property type="component" value="Unassembled WGS sequence"/>
</dbReference>
<evidence type="ECO:0000313" key="2">
    <source>
        <dbReference type="Proteomes" id="UP001152888"/>
    </source>
</evidence>
<dbReference type="AlphaFoldDB" id="A0A9P0LKX4"/>
<name>A0A9P0LKX4_ACAOB</name>
<keyword evidence="2" id="KW-1185">Reference proteome</keyword>
<reference evidence="1" key="1">
    <citation type="submission" date="2022-03" db="EMBL/GenBank/DDBJ databases">
        <authorList>
            <person name="Sayadi A."/>
        </authorList>
    </citation>
    <scope>NUCLEOTIDE SEQUENCE</scope>
</reference>
<gene>
    <name evidence="1" type="ORF">ACAOBT_LOCUS25693</name>
</gene>
<comment type="caution">
    <text evidence="1">The sequence shown here is derived from an EMBL/GenBank/DDBJ whole genome shotgun (WGS) entry which is preliminary data.</text>
</comment>
<protein>
    <submittedName>
        <fullName evidence="1">Uncharacterized protein</fullName>
    </submittedName>
</protein>